<name>A0ABR3VYY9_9PEZI</name>
<evidence type="ECO:0000256" key="1">
    <source>
        <dbReference type="ARBA" id="ARBA00004123"/>
    </source>
</evidence>
<evidence type="ECO:0000313" key="7">
    <source>
        <dbReference type="EMBL" id="KAL1848866.1"/>
    </source>
</evidence>
<dbReference type="Proteomes" id="UP001583177">
    <property type="component" value="Unassembled WGS sequence"/>
</dbReference>
<feature type="compositionally biased region" description="Basic and acidic residues" evidence="6">
    <location>
        <begin position="112"/>
        <end position="147"/>
    </location>
</feature>
<keyword evidence="3 5" id="KW-0690">Ribosome biogenesis</keyword>
<evidence type="ECO:0000256" key="4">
    <source>
        <dbReference type="ARBA" id="ARBA00023242"/>
    </source>
</evidence>
<accession>A0ABR3VYY9</accession>
<reference evidence="7 8" key="1">
    <citation type="journal article" date="2024" name="IMA Fungus">
        <title>IMA Genome - F19 : A genome assembly and annotation guide to empower mycologists, including annotated draft genome sequences of Ceratocystis pirilliformis, Diaporthe australafricana, Fusarium ophioides, Paecilomyces lecythidis, and Sporothrix stenoceras.</title>
        <authorList>
            <person name="Aylward J."/>
            <person name="Wilson A.M."/>
            <person name="Visagie C.M."/>
            <person name="Spraker J."/>
            <person name="Barnes I."/>
            <person name="Buitendag C."/>
            <person name="Ceriani C."/>
            <person name="Del Mar Angel L."/>
            <person name="du Plessis D."/>
            <person name="Fuchs T."/>
            <person name="Gasser K."/>
            <person name="Kramer D."/>
            <person name="Li W."/>
            <person name="Munsamy K."/>
            <person name="Piso A."/>
            <person name="Price J.L."/>
            <person name="Sonnekus B."/>
            <person name="Thomas C."/>
            <person name="van der Nest A."/>
            <person name="van Dijk A."/>
            <person name="van Heerden A."/>
            <person name="van Vuuren N."/>
            <person name="Yilmaz N."/>
            <person name="Duong T.A."/>
            <person name="van der Merwe N.A."/>
            <person name="Wingfield M.J."/>
            <person name="Wingfield B.D."/>
        </authorList>
    </citation>
    <scope>NUCLEOTIDE SEQUENCE [LARGE SCALE GENOMIC DNA]</scope>
    <source>
        <strain evidence="7 8">CMW 18300</strain>
    </source>
</reference>
<evidence type="ECO:0000256" key="3">
    <source>
        <dbReference type="ARBA" id="ARBA00022517"/>
    </source>
</evidence>
<protein>
    <recommendedName>
        <fullName evidence="5">Ribosome biogenesis regulatory protein</fullName>
    </recommendedName>
</protein>
<dbReference type="EMBL" id="JAWRVE010000211">
    <property type="protein sequence ID" value="KAL1848866.1"/>
    <property type="molecule type" value="Genomic_DNA"/>
</dbReference>
<dbReference type="InterPro" id="IPR007023">
    <property type="entry name" value="Ribosom_reg"/>
</dbReference>
<feature type="region of interest" description="Disordered" evidence="6">
    <location>
        <begin position="106"/>
        <end position="147"/>
    </location>
</feature>
<feature type="compositionally biased region" description="Basic and acidic residues" evidence="6">
    <location>
        <begin position="159"/>
        <end position="178"/>
    </location>
</feature>
<keyword evidence="8" id="KW-1185">Reference proteome</keyword>
<feature type="compositionally biased region" description="Basic residues" evidence="6">
    <location>
        <begin position="179"/>
        <end position="197"/>
    </location>
</feature>
<keyword evidence="4 5" id="KW-0539">Nucleus</keyword>
<evidence type="ECO:0000256" key="6">
    <source>
        <dbReference type="SAM" id="MobiDB-lite"/>
    </source>
</evidence>
<evidence type="ECO:0000313" key="8">
    <source>
        <dbReference type="Proteomes" id="UP001583177"/>
    </source>
</evidence>
<proteinExistence type="inferred from homology"/>
<organism evidence="7 8">
    <name type="scientific">Diaporthe australafricana</name>
    <dbReference type="NCBI Taxonomy" id="127596"/>
    <lineage>
        <taxon>Eukaryota</taxon>
        <taxon>Fungi</taxon>
        <taxon>Dikarya</taxon>
        <taxon>Ascomycota</taxon>
        <taxon>Pezizomycotina</taxon>
        <taxon>Sordariomycetes</taxon>
        <taxon>Sordariomycetidae</taxon>
        <taxon>Diaporthales</taxon>
        <taxon>Diaporthaceae</taxon>
        <taxon>Diaporthe</taxon>
    </lineage>
</organism>
<comment type="subcellular location">
    <subcellularLocation>
        <location evidence="1 5">Nucleus</location>
    </subcellularLocation>
</comment>
<comment type="caution">
    <text evidence="7">The sequence shown here is derived from an EMBL/GenBank/DDBJ whole genome shotgun (WGS) entry which is preliminary data.</text>
</comment>
<evidence type="ECO:0000256" key="2">
    <source>
        <dbReference type="ARBA" id="ARBA00010077"/>
    </source>
</evidence>
<comment type="function">
    <text evidence="5">Involved in ribosomal large subunit assembly.</text>
</comment>
<sequence length="197" mass="22098">MSTTAKPKLPVTVDKPTPYTFDLGLLLASDPNPVELDRDDLEASLAAVARDGAQALVNQLLTTCPISSSKTEGVLLTLPPAVTPLPREKPLPAPKAPTKWEQFAARKGIKPKTKEQRQNLRYNEDKGEWEKKWGWKGPKDRADGKVQDDWLVEVDTAKEAKLKDGESVRGDSRRERKEKLRRNERKQRSNARHSAAK</sequence>
<gene>
    <name evidence="7" type="primary">RRS1</name>
    <name evidence="7" type="ORF">Daus18300_013478</name>
</gene>
<evidence type="ECO:0000256" key="5">
    <source>
        <dbReference type="RuleBase" id="RU364132"/>
    </source>
</evidence>
<dbReference type="Pfam" id="PF04939">
    <property type="entry name" value="RRS1"/>
    <property type="match status" value="1"/>
</dbReference>
<feature type="region of interest" description="Disordered" evidence="6">
    <location>
        <begin position="159"/>
        <end position="197"/>
    </location>
</feature>
<comment type="similarity">
    <text evidence="2 5">Belongs to the RRS1 family.</text>
</comment>